<dbReference type="Gene3D" id="2.60.40.1180">
    <property type="entry name" value="Golgi alpha-mannosidase II"/>
    <property type="match status" value="1"/>
</dbReference>
<dbReference type="AlphaFoldDB" id="K1R845"/>
<gene>
    <name evidence="1" type="ORF">CGI_10006308</name>
</gene>
<sequence>MYTRKADGFPGYLVAINLGTSKVTESFHAATGIPKEVKVVFHTHKDENSAISLSDTSYILDPSHAVVLEYQ</sequence>
<accession>K1R845</accession>
<proteinExistence type="predicted"/>
<dbReference type="InParanoid" id="K1R845"/>
<organism evidence="1">
    <name type="scientific">Magallana gigas</name>
    <name type="common">Pacific oyster</name>
    <name type="synonym">Crassostrea gigas</name>
    <dbReference type="NCBI Taxonomy" id="29159"/>
    <lineage>
        <taxon>Eukaryota</taxon>
        <taxon>Metazoa</taxon>
        <taxon>Spiralia</taxon>
        <taxon>Lophotrochozoa</taxon>
        <taxon>Mollusca</taxon>
        <taxon>Bivalvia</taxon>
        <taxon>Autobranchia</taxon>
        <taxon>Pteriomorphia</taxon>
        <taxon>Ostreida</taxon>
        <taxon>Ostreoidea</taxon>
        <taxon>Ostreidae</taxon>
        <taxon>Magallana</taxon>
    </lineage>
</organism>
<dbReference type="HOGENOM" id="CLU_2742539_0_0_1"/>
<dbReference type="InterPro" id="IPR013780">
    <property type="entry name" value="Glyco_hydro_b"/>
</dbReference>
<evidence type="ECO:0000313" key="1">
    <source>
        <dbReference type="EMBL" id="EKC41948.1"/>
    </source>
</evidence>
<dbReference type="EMBL" id="JH818364">
    <property type="protein sequence ID" value="EKC41948.1"/>
    <property type="molecule type" value="Genomic_DNA"/>
</dbReference>
<name>K1R845_MAGGI</name>
<reference evidence="1" key="1">
    <citation type="journal article" date="2012" name="Nature">
        <title>The oyster genome reveals stress adaptation and complexity of shell formation.</title>
        <authorList>
            <person name="Zhang G."/>
            <person name="Fang X."/>
            <person name="Guo X."/>
            <person name="Li L."/>
            <person name="Luo R."/>
            <person name="Xu F."/>
            <person name="Yang P."/>
            <person name="Zhang L."/>
            <person name="Wang X."/>
            <person name="Qi H."/>
            <person name="Xiong Z."/>
            <person name="Que H."/>
            <person name="Xie Y."/>
            <person name="Holland P.W."/>
            <person name="Paps J."/>
            <person name="Zhu Y."/>
            <person name="Wu F."/>
            <person name="Chen Y."/>
            <person name="Wang J."/>
            <person name="Peng C."/>
            <person name="Meng J."/>
            <person name="Yang L."/>
            <person name="Liu J."/>
            <person name="Wen B."/>
            <person name="Zhang N."/>
            <person name="Huang Z."/>
            <person name="Zhu Q."/>
            <person name="Feng Y."/>
            <person name="Mount A."/>
            <person name="Hedgecock D."/>
            <person name="Xu Z."/>
            <person name="Liu Y."/>
            <person name="Domazet-Loso T."/>
            <person name="Du Y."/>
            <person name="Sun X."/>
            <person name="Zhang S."/>
            <person name="Liu B."/>
            <person name="Cheng P."/>
            <person name="Jiang X."/>
            <person name="Li J."/>
            <person name="Fan D."/>
            <person name="Wang W."/>
            <person name="Fu W."/>
            <person name="Wang T."/>
            <person name="Wang B."/>
            <person name="Zhang J."/>
            <person name="Peng Z."/>
            <person name="Li Y."/>
            <person name="Li N."/>
            <person name="Wang J."/>
            <person name="Chen M."/>
            <person name="He Y."/>
            <person name="Tan F."/>
            <person name="Song X."/>
            <person name="Zheng Q."/>
            <person name="Huang R."/>
            <person name="Yang H."/>
            <person name="Du X."/>
            <person name="Chen L."/>
            <person name="Yang M."/>
            <person name="Gaffney P.M."/>
            <person name="Wang S."/>
            <person name="Luo L."/>
            <person name="She Z."/>
            <person name="Ming Y."/>
            <person name="Huang W."/>
            <person name="Zhang S."/>
            <person name="Huang B."/>
            <person name="Zhang Y."/>
            <person name="Qu T."/>
            <person name="Ni P."/>
            <person name="Miao G."/>
            <person name="Wang J."/>
            <person name="Wang Q."/>
            <person name="Steinberg C.E."/>
            <person name="Wang H."/>
            <person name="Li N."/>
            <person name="Qian L."/>
            <person name="Zhang G."/>
            <person name="Li Y."/>
            <person name="Yang H."/>
            <person name="Liu X."/>
            <person name="Wang J."/>
            <person name="Yin Y."/>
            <person name="Wang J."/>
        </authorList>
    </citation>
    <scope>NUCLEOTIDE SEQUENCE [LARGE SCALE GENOMIC DNA]</scope>
    <source>
        <strain evidence="1">05x7-T-G4-1.051#20</strain>
    </source>
</reference>
<protein>
    <submittedName>
        <fullName evidence="1">Uncharacterized protein</fullName>
    </submittedName>
</protein>